<comment type="similarity">
    <text evidence="2 10">Belongs to the SEC61-beta family.</text>
</comment>
<dbReference type="OrthoDB" id="5401193at2759"/>
<evidence type="ECO:0000256" key="10">
    <source>
        <dbReference type="PIRNR" id="PIRNR006398"/>
    </source>
</evidence>
<dbReference type="HOGENOM" id="CLU_133423_1_1_1"/>
<evidence type="ECO:0000313" key="14">
    <source>
        <dbReference type="Proteomes" id="UP000000314"/>
    </source>
</evidence>
<evidence type="ECO:0000256" key="12">
    <source>
        <dbReference type="SAM" id="Phobius"/>
    </source>
</evidence>
<evidence type="ECO:0000313" key="13">
    <source>
        <dbReference type="EMBL" id="CAY69707.1"/>
    </source>
</evidence>
<dbReference type="OMA" id="FITCIMA"/>
<keyword evidence="7 12" id="KW-1133">Transmembrane helix</keyword>
<dbReference type="PANTHER" id="PTHR13509">
    <property type="entry name" value="SEC61 SUBUNIT BETA"/>
    <property type="match status" value="1"/>
</dbReference>
<keyword evidence="4 12" id="KW-0812">Transmembrane</keyword>
<keyword evidence="9 10" id="KW-0472">Membrane</keyword>
<evidence type="ECO:0000256" key="9">
    <source>
        <dbReference type="ARBA" id="ARBA00023136"/>
    </source>
</evidence>
<dbReference type="GO" id="GO:0005784">
    <property type="term" value="C:Sec61 translocon complex"/>
    <property type="evidence" value="ECO:0007669"/>
    <property type="project" value="UniProtKB-UniRule"/>
</dbReference>
<feature type="compositionally biased region" description="Basic and acidic residues" evidence="11">
    <location>
        <begin position="18"/>
        <end position="28"/>
    </location>
</feature>
<dbReference type="GO" id="GO:0006886">
    <property type="term" value="P:intracellular protein transport"/>
    <property type="evidence" value="ECO:0007669"/>
    <property type="project" value="InterPro"/>
</dbReference>
<feature type="transmembrane region" description="Helical" evidence="12">
    <location>
        <begin position="58"/>
        <end position="78"/>
    </location>
</feature>
<evidence type="ECO:0000256" key="5">
    <source>
        <dbReference type="ARBA" id="ARBA00022824"/>
    </source>
</evidence>
<dbReference type="KEGG" id="ppa:PAS_chr2-2_0210"/>
<evidence type="ECO:0000256" key="7">
    <source>
        <dbReference type="ARBA" id="ARBA00022989"/>
    </source>
</evidence>
<dbReference type="AlphaFoldDB" id="C4R2I3"/>
<proteinExistence type="inferred from homology"/>
<dbReference type="PIRSF" id="PIRSF006398">
    <property type="entry name" value="Sec61_beta_euk"/>
    <property type="match status" value="1"/>
</dbReference>
<dbReference type="InParanoid" id="C4R2I3"/>
<dbReference type="FunCoup" id="C4R2I3">
    <property type="interactions" value="135"/>
</dbReference>
<dbReference type="RefSeq" id="XP_002491987.1">
    <property type="nucleotide sequence ID" value="XM_002491942.1"/>
</dbReference>
<dbReference type="Pfam" id="PF03911">
    <property type="entry name" value="Sec61_beta"/>
    <property type="match status" value="1"/>
</dbReference>
<dbReference type="eggNOG" id="KOG3457">
    <property type="taxonomic scope" value="Eukaryota"/>
</dbReference>
<dbReference type="Proteomes" id="UP000000314">
    <property type="component" value="Chromosome 2"/>
</dbReference>
<dbReference type="InterPro" id="IPR030671">
    <property type="entry name" value="Sec61-beta/Sbh"/>
</dbReference>
<evidence type="ECO:0000256" key="4">
    <source>
        <dbReference type="ARBA" id="ARBA00022692"/>
    </source>
</evidence>
<protein>
    <recommendedName>
        <fullName evidence="10">Protein transport protein Sec61 subunit beta</fullName>
    </recommendedName>
</protein>
<organism evidence="13 14">
    <name type="scientific">Komagataella phaffii (strain GS115 / ATCC 20864)</name>
    <name type="common">Yeast</name>
    <name type="synonym">Pichia pastoris</name>
    <dbReference type="NCBI Taxonomy" id="644223"/>
    <lineage>
        <taxon>Eukaryota</taxon>
        <taxon>Fungi</taxon>
        <taxon>Dikarya</taxon>
        <taxon>Ascomycota</taxon>
        <taxon>Saccharomycotina</taxon>
        <taxon>Pichiomycetes</taxon>
        <taxon>Pichiales</taxon>
        <taxon>Pichiaceae</taxon>
        <taxon>Komagataella</taxon>
    </lineage>
</organism>
<evidence type="ECO:0000256" key="11">
    <source>
        <dbReference type="SAM" id="MobiDB-lite"/>
    </source>
</evidence>
<evidence type="ECO:0000256" key="1">
    <source>
        <dbReference type="ARBA" id="ARBA00004389"/>
    </source>
</evidence>
<evidence type="ECO:0000256" key="3">
    <source>
        <dbReference type="ARBA" id="ARBA00022448"/>
    </source>
</evidence>
<dbReference type="GeneID" id="8198618"/>
<keyword evidence="14" id="KW-1185">Reference proteome</keyword>
<keyword evidence="6 10" id="KW-0653">Protein transport</keyword>
<dbReference type="InterPro" id="IPR016482">
    <property type="entry name" value="SecG/Sec61-beta/Sbh"/>
</dbReference>
<reference evidence="13 14" key="1">
    <citation type="journal article" date="2009" name="Nat. Biotechnol.">
        <title>Genome sequence of the recombinant protein production host Pichia pastoris.</title>
        <authorList>
            <person name="De Schutter K."/>
            <person name="Lin Y.C."/>
            <person name="Tiels P."/>
            <person name="Van Hecke A."/>
            <person name="Glinka S."/>
            <person name="Weber-Lehmann J."/>
            <person name="Rouze P."/>
            <person name="Van de Peer Y."/>
            <person name="Callewaert N."/>
        </authorList>
    </citation>
    <scope>NUCLEOTIDE SEQUENCE [LARGE SCALE GENOMIC DNA]</scope>
    <source>
        <strain evidence="14">GS115 / ATCC 20864</strain>
    </source>
</reference>
<dbReference type="SMR" id="C4R2I3"/>
<sequence>MSTAIPGGQRTLAKRRAANLDKKQDEPTSARSAGAGGSSSTMLKLYTDEAQGLKVDPLIVLVLAVGFIFSVIGLHVVAKLTGKLIN</sequence>
<comment type="function">
    <text evidence="10">Necessary for protein translocation in the endoplasmic reticulum.</text>
</comment>
<accession>C4R2I3</accession>
<keyword evidence="3 10" id="KW-0813">Transport</keyword>
<evidence type="ECO:0000256" key="6">
    <source>
        <dbReference type="ARBA" id="ARBA00022927"/>
    </source>
</evidence>
<gene>
    <name evidence="13" type="ordered locus">PAS_chr2-2_0210</name>
</gene>
<keyword evidence="8 10" id="KW-0811">Translocation</keyword>
<comment type="subcellular location">
    <subcellularLocation>
        <location evidence="1">Endoplasmic reticulum membrane</location>
        <topology evidence="1">Single-pass membrane protein</topology>
    </subcellularLocation>
</comment>
<dbReference type="EMBL" id="FN392320">
    <property type="protein sequence ID" value="CAY69707.1"/>
    <property type="molecule type" value="Genomic_DNA"/>
</dbReference>
<name>C4R2I3_KOMPG</name>
<evidence type="ECO:0000256" key="8">
    <source>
        <dbReference type="ARBA" id="ARBA00023010"/>
    </source>
</evidence>
<evidence type="ECO:0000256" key="2">
    <source>
        <dbReference type="ARBA" id="ARBA00006103"/>
    </source>
</evidence>
<dbReference type="STRING" id="644223.C4R2I3"/>
<feature type="region of interest" description="Disordered" evidence="11">
    <location>
        <begin position="1"/>
        <end position="40"/>
    </location>
</feature>
<keyword evidence="5 10" id="KW-0256">Endoplasmic reticulum</keyword>